<gene>
    <name evidence="2" type="primary">SSL1</name>
    <name evidence="2" type="ORF">EHP00_205</name>
</gene>
<sequence>MQSKFTWTKEFKKTWDVEEEKNVKNVTKISKETNLYRKNIVREVLIIVDVSESIEKTDYYPTIRTNIVEILENFDQTFTKLNPLASLSYLAVNNKIQQFTKTFTRKTLNFFGSGYFDILKCLKTAVAKLNKDMIAKEFILITGSTNTHSDGESTDEVLDLLQSIKVKVNILSLCGEVTFFKKISNLTQGTFIVPFDKNELSNLIYSFIQPSETFNYKTTLIKVGFPAYAYNPGVCACHLTFQQDLLQCPQCNANVCVLPTICPLCSLNLISPIDLGVSMSYNFPLNSIKKSETGKSCKICKIASHYECDKCKNCFCEECNVKIQNVIKFCPFCV</sequence>
<name>A0A1W0E6H4_9MICR</name>
<accession>A0A1W0E6H4</accession>
<dbReference type="VEuPathDB" id="MicrosporidiaDB:EHP00_205"/>
<feature type="domain" description="Ssl1-like" evidence="1">
    <location>
        <begin position="47"/>
        <end position="226"/>
    </location>
</feature>
<evidence type="ECO:0000259" key="1">
    <source>
        <dbReference type="Pfam" id="PF04056"/>
    </source>
</evidence>
<dbReference type="AlphaFoldDB" id="A0A1W0E6H4"/>
<dbReference type="GO" id="GO:0006289">
    <property type="term" value="P:nucleotide-excision repair"/>
    <property type="evidence" value="ECO:0007669"/>
    <property type="project" value="TreeGrafter"/>
</dbReference>
<dbReference type="SUPFAM" id="SSF53300">
    <property type="entry name" value="vWA-like"/>
    <property type="match status" value="1"/>
</dbReference>
<organism evidence="2 3">
    <name type="scientific">Ecytonucleospora hepatopenaei</name>
    <dbReference type="NCBI Taxonomy" id="646526"/>
    <lineage>
        <taxon>Eukaryota</taxon>
        <taxon>Fungi</taxon>
        <taxon>Fungi incertae sedis</taxon>
        <taxon>Microsporidia</taxon>
        <taxon>Enterocytozoonidae</taxon>
        <taxon>Ecytonucleospora</taxon>
    </lineage>
</organism>
<dbReference type="SUPFAM" id="SSF57889">
    <property type="entry name" value="Cysteine-rich domain"/>
    <property type="match status" value="1"/>
</dbReference>
<dbReference type="EMBL" id="MNPJ01000016">
    <property type="protein sequence ID" value="OQS54851.1"/>
    <property type="molecule type" value="Genomic_DNA"/>
</dbReference>
<evidence type="ECO:0000313" key="3">
    <source>
        <dbReference type="Proteomes" id="UP000192758"/>
    </source>
</evidence>
<comment type="caution">
    <text evidence="2">The sequence shown here is derived from an EMBL/GenBank/DDBJ whole genome shotgun (WGS) entry which is preliminary data.</text>
</comment>
<dbReference type="STRING" id="646526.A0A1W0E6H4"/>
<keyword evidence="3" id="KW-1185">Reference proteome</keyword>
<reference evidence="2 3" key="1">
    <citation type="journal article" date="2017" name="Environ. Microbiol.">
        <title>Decay of the glycolytic pathway and adaptation to intranuclear parasitism within Enterocytozoonidae microsporidia.</title>
        <authorList>
            <person name="Wiredu Boakye D."/>
            <person name="Jaroenlak P."/>
            <person name="Prachumwat A."/>
            <person name="Williams T.A."/>
            <person name="Bateman K.S."/>
            <person name="Itsathitphaisarn O."/>
            <person name="Sritunyalucksana K."/>
            <person name="Paszkiewicz K.H."/>
            <person name="Moore K.A."/>
            <person name="Stentiford G.D."/>
            <person name="Williams B.A."/>
        </authorList>
    </citation>
    <scope>NUCLEOTIDE SEQUENCE [LARGE SCALE GENOMIC DNA]</scope>
    <source>
        <strain evidence="2 3">TH1</strain>
    </source>
</reference>
<dbReference type="Gene3D" id="3.40.50.410">
    <property type="entry name" value="von Willebrand factor, type A domain"/>
    <property type="match status" value="1"/>
</dbReference>
<dbReference type="InterPro" id="IPR046349">
    <property type="entry name" value="C1-like_sf"/>
</dbReference>
<proteinExistence type="predicted"/>
<protein>
    <submittedName>
        <fullName evidence="2">SSL1</fullName>
    </submittedName>
</protein>
<dbReference type="GO" id="GO:0005675">
    <property type="term" value="C:transcription factor TFIIH holo complex"/>
    <property type="evidence" value="ECO:0007669"/>
    <property type="project" value="TreeGrafter"/>
</dbReference>
<evidence type="ECO:0000313" key="2">
    <source>
        <dbReference type="EMBL" id="OQS54851.1"/>
    </source>
</evidence>
<dbReference type="Pfam" id="PF04056">
    <property type="entry name" value="Ssl1"/>
    <property type="match status" value="1"/>
</dbReference>
<dbReference type="PANTHER" id="PTHR12695">
    <property type="entry name" value="GENERAL TRANSCRIPTION FACTOR IIH SUBUNIT 2"/>
    <property type="match status" value="1"/>
</dbReference>
<dbReference type="InterPro" id="IPR036465">
    <property type="entry name" value="vWFA_dom_sf"/>
</dbReference>
<dbReference type="InterPro" id="IPR007198">
    <property type="entry name" value="Ssl1-like"/>
</dbReference>
<dbReference type="PANTHER" id="PTHR12695:SF2">
    <property type="entry name" value="GENERAL TRANSCRIPTION FACTOR IIH SUBUNIT 2-RELATED"/>
    <property type="match status" value="1"/>
</dbReference>
<dbReference type="OrthoDB" id="284275at2759"/>
<dbReference type="GO" id="GO:0006357">
    <property type="term" value="P:regulation of transcription by RNA polymerase II"/>
    <property type="evidence" value="ECO:0007669"/>
    <property type="project" value="TreeGrafter"/>
</dbReference>
<dbReference type="Proteomes" id="UP000192758">
    <property type="component" value="Unassembled WGS sequence"/>
</dbReference>